<keyword evidence="1" id="KW-0479">Metal-binding</keyword>
<evidence type="ECO:0000256" key="1">
    <source>
        <dbReference type="ARBA" id="ARBA00022723"/>
    </source>
</evidence>
<evidence type="ECO:0000256" key="2">
    <source>
        <dbReference type="ARBA" id="ARBA00022771"/>
    </source>
</evidence>
<dbReference type="PANTHER" id="PTHR12109">
    <property type="entry name" value="RING FINGER PROTEIN 141-RELATED"/>
    <property type="match status" value="1"/>
</dbReference>
<evidence type="ECO:0000256" key="4">
    <source>
        <dbReference type="PROSITE-ProRule" id="PRU00175"/>
    </source>
</evidence>
<proteinExistence type="predicted"/>
<dbReference type="KEGG" id="glz:GLAREA_05414"/>
<dbReference type="InterPro" id="IPR017907">
    <property type="entry name" value="Znf_RING_CS"/>
</dbReference>
<dbReference type="eggNOG" id="ENOG502SE7A">
    <property type="taxonomic scope" value="Eukaryota"/>
</dbReference>
<dbReference type="OrthoDB" id="8062037at2759"/>
<dbReference type="InterPro" id="IPR001841">
    <property type="entry name" value="Znf_RING"/>
</dbReference>
<dbReference type="AlphaFoldDB" id="S3DVU0"/>
<dbReference type="SUPFAM" id="SSF57850">
    <property type="entry name" value="RING/U-box"/>
    <property type="match status" value="1"/>
</dbReference>
<dbReference type="EMBL" id="KE145353">
    <property type="protein sequence ID" value="EPE36076.1"/>
    <property type="molecule type" value="Genomic_DNA"/>
</dbReference>
<feature type="domain" description="RING-type" evidence="5">
    <location>
        <begin position="66"/>
        <end position="109"/>
    </location>
</feature>
<dbReference type="RefSeq" id="XP_008076894.1">
    <property type="nucleotide sequence ID" value="XM_008078703.1"/>
</dbReference>
<dbReference type="PROSITE" id="PS50089">
    <property type="entry name" value="ZF_RING_2"/>
    <property type="match status" value="1"/>
</dbReference>
<sequence length="370" mass="41617">MSFSKGDQDPDTTRGLSEEAIQRFINESEVQVPRPQSQNPVQQVPDSPAVARWRQAVLNMTLERSCPICYELVENKTVVKPCEHVFCFECIKTWVEVPANVLNQCPICRSPMESFQHNFTATGSHETRTLERPSLQGAQQPAHWTVEAYAAFINFMTLLDYFQRFARCHPDRSPQPGETSRFSSAFRAILMAEPFSGFTGQRNHDSYRDQAGDPLVAVVRRVTGRSSEIASASATFYDDERPLIHVPTQIILELMELARDLLMIATVEPVTAAATAALRRLLGQTMRMEDCLVEHRFSDSHPASGGQPYLCRPIKCVYVPTSLVDNGIARGIDGMVTRESIARYFPGETLQSVMHESQYCQTTQLFFDGN</sequence>
<name>S3DVU0_GLAL2</name>
<evidence type="ECO:0000313" key="7">
    <source>
        <dbReference type="Proteomes" id="UP000016922"/>
    </source>
</evidence>
<dbReference type="Pfam" id="PF13639">
    <property type="entry name" value="zf-RING_2"/>
    <property type="match status" value="1"/>
</dbReference>
<evidence type="ECO:0000256" key="3">
    <source>
        <dbReference type="ARBA" id="ARBA00022833"/>
    </source>
</evidence>
<keyword evidence="3" id="KW-0862">Zinc</keyword>
<dbReference type="InterPro" id="IPR047126">
    <property type="entry name" value="RNF141-like"/>
</dbReference>
<keyword evidence="7" id="KW-1185">Reference proteome</keyword>
<dbReference type="Proteomes" id="UP000016922">
    <property type="component" value="Unassembled WGS sequence"/>
</dbReference>
<accession>S3DVU0</accession>
<dbReference type="STRING" id="1116229.S3DVU0"/>
<dbReference type="GO" id="GO:0008270">
    <property type="term" value="F:zinc ion binding"/>
    <property type="evidence" value="ECO:0007669"/>
    <property type="project" value="UniProtKB-KW"/>
</dbReference>
<keyword evidence="2 4" id="KW-0863">Zinc-finger</keyword>
<dbReference type="SMART" id="SM00184">
    <property type="entry name" value="RING"/>
    <property type="match status" value="1"/>
</dbReference>
<evidence type="ECO:0000313" key="6">
    <source>
        <dbReference type="EMBL" id="EPE36076.1"/>
    </source>
</evidence>
<evidence type="ECO:0000259" key="5">
    <source>
        <dbReference type="PROSITE" id="PS50089"/>
    </source>
</evidence>
<dbReference type="InterPro" id="IPR013083">
    <property type="entry name" value="Znf_RING/FYVE/PHD"/>
</dbReference>
<dbReference type="Gene3D" id="3.30.40.10">
    <property type="entry name" value="Zinc/RING finger domain, C3HC4 (zinc finger)"/>
    <property type="match status" value="1"/>
</dbReference>
<gene>
    <name evidence="6" type="ORF">GLAREA_05414</name>
</gene>
<dbReference type="HOGENOM" id="CLU_748119_0_0_1"/>
<organism evidence="6 7">
    <name type="scientific">Glarea lozoyensis (strain ATCC 20868 / MF5171)</name>
    <dbReference type="NCBI Taxonomy" id="1116229"/>
    <lineage>
        <taxon>Eukaryota</taxon>
        <taxon>Fungi</taxon>
        <taxon>Dikarya</taxon>
        <taxon>Ascomycota</taxon>
        <taxon>Pezizomycotina</taxon>
        <taxon>Leotiomycetes</taxon>
        <taxon>Helotiales</taxon>
        <taxon>Helotiaceae</taxon>
        <taxon>Glarea</taxon>
    </lineage>
</organism>
<reference evidence="6 7" key="1">
    <citation type="journal article" date="2013" name="BMC Genomics">
        <title>Genomics-driven discovery of the pneumocandin biosynthetic gene cluster in the fungus Glarea lozoyensis.</title>
        <authorList>
            <person name="Chen L."/>
            <person name="Yue Q."/>
            <person name="Zhang X."/>
            <person name="Xiang M."/>
            <person name="Wang C."/>
            <person name="Li S."/>
            <person name="Che Y."/>
            <person name="Ortiz-Lopez F.J."/>
            <person name="Bills G.F."/>
            <person name="Liu X."/>
            <person name="An Z."/>
        </authorList>
    </citation>
    <scope>NUCLEOTIDE SEQUENCE [LARGE SCALE GENOMIC DNA]</scope>
    <source>
        <strain evidence="7">ATCC 20868 / MF5171</strain>
    </source>
</reference>
<dbReference type="GeneID" id="19464468"/>
<protein>
    <submittedName>
        <fullName evidence="6">RING/U-box</fullName>
    </submittedName>
</protein>
<dbReference type="PROSITE" id="PS00518">
    <property type="entry name" value="ZF_RING_1"/>
    <property type="match status" value="1"/>
</dbReference>